<keyword evidence="2" id="KW-1185">Reference proteome</keyword>
<evidence type="ECO:0000313" key="1">
    <source>
        <dbReference type="EMBL" id="QNE22456.1"/>
    </source>
</evidence>
<reference evidence="2" key="1">
    <citation type="submission" date="2019-09" db="EMBL/GenBank/DDBJ databases">
        <title>Antimicrobial potential of Antarctic Bacteria.</title>
        <authorList>
            <person name="Benaud N."/>
            <person name="Edwards R.J."/>
            <person name="Ferrari B.C."/>
        </authorList>
    </citation>
    <scope>NUCLEOTIDE SEQUENCE [LARGE SCALE GENOMIC DNA]</scope>
    <source>
        <strain evidence="2">SPB151</strain>
    </source>
</reference>
<sequence>MAIADGYNGYVLISVQGLLGLISDETIAIGVELTDSTFVLRVWVAELNAVVDEMADEITSEVEALMDPADLPLEVDVVVGEPKIDWQTWGGRLVYRRKR</sequence>
<accession>A0A7G6X891</accession>
<dbReference type="Proteomes" id="UP000515563">
    <property type="component" value="Chromosome"/>
</dbReference>
<gene>
    <name evidence="1" type="ORF">F1D05_36850</name>
</gene>
<evidence type="ECO:0000313" key="2">
    <source>
        <dbReference type="Proteomes" id="UP000515563"/>
    </source>
</evidence>
<proteinExistence type="predicted"/>
<protein>
    <submittedName>
        <fullName evidence="1">Uncharacterized protein</fullName>
    </submittedName>
</protein>
<name>A0A7G6X891_9ACTN</name>
<dbReference type="EMBL" id="CP043661">
    <property type="protein sequence ID" value="QNE22456.1"/>
    <property type="molecule type" value="Genomic_DNA"/>
</dbReference>
<reference evidence="1 2" key="2">
    <citation type="journal article" date="2020" name="Microbiol. Resour. Announc.">
        <title>Antarctic desert soil bacteria exhibit high novel natural product potential, evaluated through long-read genome sequencing and comparative genomics.</title>
        <authorList>
            <person name="Benaud N."/>
            <person name="Edwards R.J."/>
            <person name="Amos T.G."/>
            <person name="D'Agostino P.M."/>
            <person name="Gutierrez-Chavez C."/>
            <person name="Montgomery K."/>
            <person name="Nicetic I."/>
            <person name="Ferrari B.C."/>
        </authorList>
    </citation>
    <scope>NUCLEOTIDE SEQUENCE [LARGE SCALE GENOMIC DNA]</scope>
    <source>
        <strain evidence="1 2">SPB151</strain>
    </source>
</reference>
<dbReference type="AlphaFoldDB" id="A0A7G6X891"/>
<organism evidence="1 2">
    <name type="scientific">Kribbella qitaiheensis</name>
    <dbReference type="NCBI Taxonomy" id="1544730"/>
    <lineage>
        <taxon>Bacteria</taxon>
        <taxon>Bacillati</taxon>
        <taxon>Actinomycetota</taxon>
        <taxon>Actinomycetes</taxon>
        <taxon>Propionibacteriales</taxon>
        <taxon>Kribbellaceae</taxon>
        <taxon>Kribbella</taxon>
    </lineage>
</organism>
<dbReference type="KEGG" id="kqi:F1D05_36850"/>
<dbReference type="RefSeq" id="WP_185444868.1">
    <property type="nucleotide sequence ID" value="NZ_CP043661.1"/>
</dbReference>